<evidence type="ECO:0000256" key="1">
    <source>
        <dbReference type="ARBA" id="ARBA00024205"/>
    </source>
</evidence>
<gene>
    <name evidence="3" type="ORF">HRR80_006185</name>
</gene>
<dbReference type="PANTHER" id="PTHR46355:SF1">
    <property type="entry name" value="STING ER EXIT PROTEIN"/>
    <property type="match status" value="1"/>
</dbReference>
<comment type="caution">
    <text evidence="3">The sequence shown here is derived from an EMBL/GenBank/DDBJ whole genome shotgun (WGS) entry which is preliminary data.</text>
</comment>
<dbReference type="GO" id="GO:0005737">
    <property type="term" value="C:cytoplasm"/>
    <property type="evidence" value="ECO:0007669"/>
    <property type="project" value="GOC"/>
</dbReference>
<dbReference type="EMBL" id="JAJGCB010000012">
    <property type="protein sequence ID" value="KAJ8990052.1"/>
    <property type="molecule type" value="Genomic_DNA"/>
</dbReference>
<proteinExistence type="inferred from homology"/>
<dbReference type="Proteomes" id="UP001161757">
    <property type="component" value="Unassembled WGS sequence"/>
</dbReference>
<dbReference type="Pfam" id="PF25809">
    <property type="entry name" value="STEEP1"/>
    <property type="match status" value="1"/>
</dbReference>
<dbReference type="AlphaFoldDB" id="A0AAN6ER83"/>
<evidence type="ECO:0000313" key="4">
    <source>
        <dbReference type="Proteomes" id="UP001161757"/>
    </source>
</evidence>
<organism evidence="3 4">
    <name type="scientific">Exophiala dermatitidis</name>
    <name type="common">Black yeast-like fungus</name>
    <name type="synonym">Wangiella dermatitidis</name>
    <dbReference type="NCBI Taxonomy" id="5970"/>
    <lineage>
        <taxon>Eukaryota</taxon>
        <taxon>Fungi</taxon>
        <taxon>Dikarya</taxon>
        <taxon>Ascomycota</taxon>
        <taxon>Pezizomycotina</taxon>
        <taxon>Eurotiomycetes</taxon>
        <taxon>Chaetothyriomycetidae</taxon>
        <taxon>Chaetothyriales</taxon>
        <taxon>Herpotrichiellaceae</taxon>
        <taxon>Exophiala</taxon>
    </lineage>
</organism>
<comment type="similarity">
    <text evidence="1">Belongs to the STEEP1 family.</text>
</comment>
<dbReference type="PANTHER" id="PTHR46355">
    <property type="entry name" value="UPF0428 PROTEIN CXORF56"/>
    <property type="match status" value="1"/>
</dbReference>
<accession>A0AAN6ER83</accession>
<feature type="domain" description="STEEP1" evidence="2">
    <location>
        <begin position="18"/>
        <end position="146"/>
    </location>
</feature>
<protein>
    <recommendedName>
        <fullName evidence="2">STEEP1 domain-containing protein</fullName>
    </recommendedName>
</protein>
<dbReference type="GO" id="GO:0006888">
    <property type="term" value="P:endoplasmic reticulum to Golgi vesicle-mediated transport"/>
    <property type="evidence" value="ECO:0007669"/>
    <property type="project" value="TreeGrafter"/>
</dbReference>
<dbReference type="InterPro" id="IPR029704">
    <property type="entry name" value="STEEP-like"/>
</dbReference>
<reference evidence="3" key="1">
    <citation type="submission" date="2023-01" db="EMBL/GenBank/DDBJ databases">
        <title>Exophiala dermititidis isolated from Cystic Fibrosis Patient.</title>
        <authorList>
            <person name="Kurbessoian T."/>
            <person name="Crocker A."/>
            <person name="Murante D."/>
            <person name="Hogan D.A."/>
            <person name="Stajich J.E."/>
        </authorList>
    </citation>
    <scope>NUCLEOTIDE SEQUENCE</scope>
    <source>
        <strain evidence="3">Ex8</strain>
    </source>
</reference>
<name>A0AAN6ER83_EXODE</name>
<dbReference type="GO" id="GO:0090158">
    <property type="term" value="P:endoplasmic reticulum membrane organization"/>
    <property type="evidence" value="ECO:0007669"/>
    <property type="project" value="TreeGrafter"/>
</dbReference>
<evidence type="ECO:0000259" key="2">
    <source>
        <dbReference type="Pfam" id="PF25809"/>
    </source>
</evidence>
<evidence type="ECO:0000313" key="3">
    <source>
        <dbReference type="EMBL" id="KAJ8990052.1"/>
    </source>
</evidence>
<dbReference type="InterPro" id="IPR057965">
    <property type="entry name" value="STEEP1_dom"/>
</dbReference>
<sequence length="162" mass="17935">MSVEESSTIQDAQSDSLRPIHTYHCLCTSVVLATTHELETLPHRASPVQDNALILAPPVEVTVSDDDLRKNVKPASSFLVNTVPDRRPVIVRREDGFEKRMLLRCGRCRLVLGYKLDEAHFEKSAPEASPVYLLPGGMLSTNDMASKRKAQVPAWAERIGGD</sequence>